<evidence type="ECO:0008006" key="4">
    <source>
        <dbReference type="Google" id="ProtNLM"/>
    </source>
</evidence>
<dbReference type="SUPFAM" id="SSF52540">
    <property type="entry name" value="P-loop containing nucleoside triphosphate hydrolases"/>
    <property type="match status" value="1"/>
</dbReference>
<feature type="compositionally biased region" description="Basic and acidic residues" evidence="1">
    <location>
        <begin position="281"/>
        <end position="301"/>
    </location>
</feature>
<sequence>MNITLHIGAHRCASTTFQQYLRQNVAALSSGSVGFWGPRRTRISLFAGLFPGPAAARGSNLRRRAEARVQMQLRQARAAGLGDLLVSDENVIGSTRHCLRRRSLYPAIGERMARVSAAFNGQIDRVVLVIRDQEQWWASACAYAVARGHPLPDAEILAEIAVDRRGWRDVITDLACAMPDAAIEVVPFERVAARPGALLELCAPVTAPDDHNARWLNRAPDLPRLRAALERRGEDPASLPPGAGRWHPFTAAQRAALRENHADDLFWLSAGADGLATLTEDPFRDRTGPSRSTEDNPRGQGHDSGQGNLAQSG</sequence>
<dbReference type="InterPro" id="IPR027417">
    <property type="entry name" value="P-loop_NTPase"/>
</dbReference>
<name>A0ABW5U0T7_9RHOB</name>
<feature type="region of interest" description="Disordered" evidence="1">
    <location>
        <begin position="278"/>
        <end position="313"/>
    </location>
</feature>
<gene>
    <name evidence="2" type="ORF">ACFSUD_05650</name>
</gene>
<dbReference type="RefSeq" id="WP_386372289.1">
    <property type="nucleotide sequence ID" value="NZ_JBHUMP010000003.1"/>
</dbReference>
<proteinExistence type="predicted"/>
<evidence type="ECO:0000256" key="1">
    <source>
        <dbReference type="SAM" id="MobiDB-lite"/>
    </source>
</evidence>
<comment type="caution">
    <text evidence="2">The sequence shown here is derived from an EMBL/GenBank/DDBJ whole genome shotgun (WGS) entry which is preliminary data.</text>
</comment>
<accession>A0ABW5U0T7</accession>
<protein>
    <recommendedName>
        <fullName evidence="4">Sulfotransferase family protein</fullName>
    </recommendedName>
</protein>
<evidence type="ECO:0000313" key="2">
    <source>
        <dbReference type="EMBL" id="MFD2739043.1"/>
    </source>
</evidence>
<dbReference type="Proteomes" id="UP001597474">
    <property type="component" value="Unassembled WGS sequence"/>
</dbReference>
<evidence type="ECO:0000313" key="3">
    <source>
        <dbReference type="Proteomes" id="UP001597474"/>
    </source>
</evidence>
<feature type="compositionally biased region" description="Polar residues" evidence="1">
    <location>
        <begin position="303"/>
        <end position="313"/>
    </location>
</feature>
<organism evidence="2 3">
    <name type="scientific">Sulfitobacter aestuarii</name>
    <dbReference type="NCBI Taxonomy" id="2161676"/>
    <lineage>
        <taxon>Bacteria</taxon>
        <taxon>Pseudomonadati</taxon>
        <taxon>Pseudomonadota</taxon>
        <taxon>Alphaproteobacteria</taxon>
        <taxon>Rhodobacterales</taxon>
        <taxon>Roseobacteraceae</taxon>
        <taxon>Sulfitobacter</taxon>
    </lineage>
</organism>
<dbReference type="EMBL" id="JBHUMP010000003">
    <property type="protein sequence ID" value="MFD2739043.1"/>
    <property type="molecule type" value="Genomic_DNA"/>
</dbReference>
<keyword evidence="3" id="KW-1185">Reference proteome</keyword>
<reference evidence="3" key="1">
    <citation type="journal article" date="2019" name="Int. J. Syst. Evol. Microbiol.">
        <title>The Global Catalogue of Microorganisms (GCM) 10K type strain sequencing project: providing services to taxonomists for standard genome sequencing and annotation.</title>
        <authorList>
            <consortium name="The Broad Institute Genomics Platform"/>
            <consortium name="The Broad Institute Genome Sequencing Center for Infectious Disease"/>
            <person name="Wu L."/>
            <person name="Ma J."/>
        </authorList>
    </citation>
    <scope>NUCLEOTIDE SEQUENCE [LARGE SCALE GENOMIC DNA]</scope>
    <source>
        <strain evidence="3">TISTR 2562</strain>
    </source>
</reference>